<gene>
    <name evidence="3" type="ORF">MNOR_LOCUS40916</name>
</gene>
<dbReference type="AlphaFoldDB" id="A0AAV2SVP8"/>
<evidence type="ECO:0000313" key="4">
    <source>
        <dbReference type="Proteomes" id="UP001497623"/>
    </source>
</evidence>
<comment type="caution">
    <text evidence="3">The sequence shown here is derived from an EMBL/GenBank/DDBJ whole genome shotgun (WGS) entry which is preliminary data.</text>
</comment>
<proteinExistence type="predicted"/>
<keyword evidence="2" id="KW-0732">Signal</keyword>
<feature type="region of interest" description="Disordered" evidence="1">
    <location>
        <begin position="566"/>
        <end position="631"/>
    </location>
</feature>
<feature type="region of interest" description="Disordered" evidence="1">
    <location>
        <begin position="491"/>
        <end position="532"/>
    </location>
</feature>
<dbReference type="Proteomes" id="UP001497623">
    <property type="component" value="Unassembled WGS sequence"/>
</dbReference>
<dbReference type="PANTHER" id="PTHR31252">
    <property type="entry name" value="DUF4419 DOMAIN-CONTAINING PROTEIN"/>
    <property type="match status" value="1"/>
</dbReference>
<dbReference type="InterPro" id="IPR025533">
    <property type="entry name" value="DUF4419"/>
</dbReference>
<evidence type="ECO:0000256" key="2">
    <source>
        <dbReference type="SAM" id="SignalP"/>
    </source>
</evidence>
<feature type="signal peptide" evidence="2">
    <location>
        <begin position="1"/>
        <end position="29"/>
    </location>
</feature>
<dbReference type="Pfam" id="PF14388">
    <property type="entry name" value="DUF4419"/>
    <property type="match status" value="1"/>
</dbReference>
<feature type="compositionally biased region" description="Polar residues" evidence="1">
    <location>
        <begin position="465"/>
        <end position="477"/>
    </location>
</feature>
<evidence type="ECO:0000313" key="3">
    <source>
        <dbReference type="EMBL" id="CAL4244066.1"/>
    </source>
</evidence>
<protein>
    <submittedName>
        <fullName evidence="3">Uncharacterized protein</fullName>
    </submittedName>
</protein>
<feature type="region of interest" description="Disordered" evidence="1">
    <location>
        <begin position="435"/>
        <end position="477"/>
    </location>
</feature>
<organism evidence="3 4">
    <name type="scientific">Meganyctiphanes norvegica</name>
    <name type="common">Northern krill</name>
    <name type="synonym">Thysanopoda norvegica</name>
    <dbReference type="NCBI Taxonomy" id="48144"/>
    <lineage>
        <taxon>Eukaryota</taxon>
        <taxon>Metazoa</taxon>
        <taxon>Ecdysozoa</taxon>
        <taxon>Arthropoda</taxon>
        <taxon>Crustacea</taxon>
        <taxon>Multicrustacea</taxon>
        <taxon>Malacostraca</taxon>
        <taxon>Eumalacostraca</taxon>
        <taxon>Eucarida</taxon>
        <taxon>Euphausiacea</taxon>
        <taxon>Euphausiidae</taxon>
        <taxon>Meganyctiphanes</taxon>
    </lineage>
</organism>
<feature type="compositionally biased region" description="Polar residues" evidence="1">
    <location>
        <begin position="496"/>
        <end position="509"/>
    </location>
</feature>
<sequence length="631" mass="70751">MGGPSVRQCLNVIFMITVVVFNITEYASAQNVATKYIEIDHELTPRKIVNINDLSPLPVPPGRESFIRKYPAEKRQIQDLILEIDKKKNGNRLTNLGSFPASSVPGSGTSETESQIRNSKLKSVLGTTGEVYHDADWGLMSTILTCYNNHWVLRTGPEDWWTVVIRRIVQAMDEHGEVPQVRNFFVAHEGKKKLEVIVGRNLSNIDYSWLFSQFSDKIKENLNNPNYVDIITNDFSSSTGEQKMISNIMLMSSVKSYFEFSFGTACGIPGVEMKGTQTDWYNLLDKINRLQSLLTPINKYLHLTPWFKNATKVFNNLYETYKGNPNAEWWSNILSWTERHGSGQHSYFSGWFPDFFGAKNEPGDYLAFPSDLVTVPIHISDTHNPPPVEDDAILVAGIIGFNVENGTNSQIYPVVEPKHAWSLLLPETSPVADRLTGRYTGNVPVAPASGQPNSQAQRHDVFPGSQDTTQNNFRGTQNRPQVLFQEEQSRPLGPFQGTQFNPQGSSQGAQGHLHGFPQGPHNHPQGHLQGIQFHPQGVSQGAQSHPHGVPQGQQIHPERHFQGTHFHSQGVSQGAQRHPQGVPQGQQSQPQGHFQGTQFQSQGVSQGTHRRQPEFFQNTQRRTENPFRGIP</sequence>
<feature type="compositionally biased region" description="Polar residues" evidence="1">
    <location>
        <begin position="566"/>
        <end position="575"/>
    </location>
</feature>
<feature type="chain" id="PRO_5043943250" evidence="2">
    <location>
        <begin position="30"/>
        <end position="631"/>
    </location>
</feature>
<reference evidence="3 4" key="1">
    <citation type="submission" date="2024-05" db="EMBL/GenBank/DDBJ databases">
        <authorList>
            <person name="Wallberg A."/>
        </authorList>
    </citation>
    <scope>NUCLEOTIDE SEQUENCE [LARGE SCALE GENOMIC DNA]</scope>
</reference>
<dbReference type="PANTHER" id="PTHR31252:SF11">
    <property type="entry name" value="DUF4419 DOMAIN-CONTAINING PROTEIN"/>
    <property type="match status" value="1"/>
</dbReference>
<feature type="region of interest" description="Disordered" evidence="1">
    <location>
        <begin position="93"/>
        <end position="115"/>
    </location>
</feature>
<feature type="compositionally biased region" description="Low complexity" evidence="1">
    <location>
        <begin position="579"/>
        <end position="598"/>
    </location>
</feature>
<accession>A0AAV2SVP8</accession>
<keyword evidence="4" id="KW-1185">Reference proteome</keyword>
<dbReference type="EMBL" id="CAXKWB010135343">
    <property type="protein sequence ID" value="CAL4244066.1"/>
    <property type="molecule type" value="Genomic_DNA"/>
</dbReference>
<evidence type="ECO:0000256" key="1">
    <source>
        <dbReference type="SAM" id="MobiDB-lite"/>
    </source>
</evidence>
<name>A0AAV2SVP8_MEGNR</name>